<reference evidence="1 2" key="1">
    <citation type="journal article" date="2012" name="Genome Biol.">
        <title>Sequencing three crocodilian genomes to illuminate the evolution of archosaurs and amniotes.</title>
        <authorList>
            <person name="St John J.A."/>
            <person name="Braun E.L."/>
            <person name="Isberg S.R."/>
            <person name="Miles L.G."/>
            <person name="Chong A.Y."/>
            <person name="Gongora J."/>
            <person name="Dalzell P."/>
            <person name="Moran C."/>
            <person name="Bed'hom B."/>
            <person name="Abzhanov A."/>
            <person name="Burgess S.C."/>
            <person name="Cooksey A.M."/>
            <person name="Castoe T.A."/>
            <person name="Crawford N.G."/>
            <person name="Densmore L.D."/>
            <person name="Drew J.C."/>
            <person name="Edwards S.V."/>
            <person name="Faircloth B.C."/>
            <person name="Fujita M.K."/>
            <person name="Greenwold M.J."/>
            <person name="Hoffmann F.G."/>
            <person name="Howard J.M."/>
            <person name="Iguchi T."/>
            <person name="Janes D.E."/>
            <person name="Khan S.Y."/>
            <person name="Kohno S."/>
            <person name="de Koning A.J."/>
            <person name="Lance S.L."/>
            <person name="McCarthy F.M."/>
            <person name="McCormack J.E."/>
            <person name="Merchant M.E."/>
            <person name="Peterson D.G."/>
            <person name="Pollock D.D."/>
            <person name="Pourmand N."/>
            <person name="Raney B.J."/>
            <person name="Roessler K.A."/>
            <person name="Sanford J.R."/>
            <person name="Sawyer R.H."/>
            <person name="Schmidt C.J."/>
            <person name="Triplett E.W."/>
            <person name="Tuberville T.D."/>
            <person name="Venegas-Anaya M."/>
            <person name="Howard J.T."/>
            <person name="Jarvis E.D."/>
            <person name="Guillette L.J.Jr."/>
            <person name="Glenn T.C."/>
            <person name="Green R.E."/>
            <person name="Ray D.A."/>
        </authorList>
    </citation>
    <scope>NUCLEOTIDE SEQUENCE [LARGE SCALE GENOMIC DNA]</scope>
    <source>
        <strain evidence="1">KSC_2009_1</strain>
    </source>
</reference>
<comment type="caution">
    <text evidence="1">The sequence shown here is derived from an EMBL/GenBank/DDBJ whole genome shotgun (WGS) entry which is preliminary data.</text>
</comment>
<gene>
    <name evidence="1" type="ORF">Y1Q_0004668</name>
</gene>
<dbReference type="Proteomes" id="UP000050525">
    <property type="component" value="Unassembled WGS sequence"/>
</dbReference>
<accession>A0A151NLZ3</accession>
<dbReference type="AlphaFoldDB" id="A0A151NLZ3"/>
<sequence length="82" mass="9388">MTLLLEQLVTAAEDWVMDLQVCTAEKGLRTVASHRPSRDSGEPVRADLILVTQQRRHNQVLNFKMSDLDEPPEEFPNNRVET</sequence>
<proteinExistence type="predicted"/>
<keyword evidence="2" id="KW-1185">Reference proteome</keyword>
<organism evidence="1 2">
    <name type="scientific">Alligator mississippiensis</name>
    <name type="common">American alligator</name>
    <dbReference type="NCBI Taxonomy" id="8496"/>
    <lineage>
        <taxon>Eukaryota</taxon>
        <taxon>Metazoa</taxon>
        <taxon>Chordata</taxon>
        <taxon>Craniata</taxon>
        <taxon>Vertebrata</taxon>
        <taxon>Euteleostomi</taxon>
        <taxon>Archelosauria</taxon>
        <taxon>Archosauria</taxon>
        <taxon>Crocodylia</taxon>
        <taxon>Alligatoridae</taxon>
        <taxon>Alligatorinae</taxon>
        <taxon>Alligator</taxon>
    </lineage>
</organism>
<name>A0A151NLZ3_ALLMI</name>
<evidence type="ECO:0000313" key="2">
    <source>
        <dbReference type="Proteomes" id="UP000050525"/>
    </source>
</evidence>
<dbReference type="EMBL" id="AKHW03002570">
    <property type="protein sequence ID" value="KYO37808.1"/>
    <property type="molecule type" value="Genomic_DNA"/>
</dbReference>
<protein>
    <submittedName>
        <fullName evidence="1">Uncharacterized protein</fullName>
    </submittedName>
</protein>
<evidence type="ECO:0000313" key="1">
    <source>
        <dbReference type="EMBL" id="KYO37808.1"/>
    </source>
</evidence>